<organism evidence="3 4">
    <name type="scientific">Calocera viscosa (strain TUFC12733)</name>
    <dbReference type="NCBI Taxonomy" id="1330018"/>
    <lineage>
        <taxon>Eukaryota</taxon>
        <taxon>Fungi</taxon>
        <taxon>Dikarya</taxon>
        <taxon>Basidiomycota</taxon>
        <taxon>Agaricomycotina</taxon>
        <taxon>Dacrymycetes</taxon>
        <taxon>Dacrymycetales</taxon>
        <taxon>Dacrymycetaceae</taxon>
        <taxon>Calocera</taxon>
    </lineage>
</organism>
<evidence type="ECO:0000256" key="2">
    <source>
        <dbReference type="SAM" id="SignalP"/>
    </source>
</evidence>
<feature type="chain" id="PRO_5007890125" evidence="2">
    <location>
        <begin position="17"/>
        <end position="341"/>
    </location>
</feature>
<evidence type="ECO:0000256" key="1">
    <source>
        <dbReference type="ARBA" id="ARBA00022801"/>
    </source>
</evidence>
<feature type="signal peptide" evidence="2">
    <location>
        <begin position="1"/>
        <end position="16"/>
    </location>
</feature>
<accession>A0A167LZN0</accession>
<dbReference type="EMBL" id="KV417285">
    <property type="protein sequence ID" value="KZO96195.1"/>
    <property type="molecule type" value="Genomic_DNA"/>
</dbReference>
<keyword evidence="2" id="KW-0732">Signal</keyword>
<dbReference type="InterPro" id="IPR001087">
    <property type="entry name" value="GDSL"/>
</dbReference>
<dbReference type="InterPro" id="IPR051058">
    <property type="entry name" value="GDSL_Est/Lipase"/>
</dbReference>
<dbReference type="InterPro" id="IPR036514">
    <property type="entry name" value="SGNH_hydro_sf"/>
</dbReference>
<dbReference type="GO" id="GO:0016788">
    <property type="term" value="F:hydrolase activity, acting on ester bonds"/>
    <property type="evidence" value="ECO:0007669"/>
    <property type="project" value="InterPro"/>
</dbReference>
<evidence type="ECO:0000313" key="3">
    <source>
        <dbReference type="EMBL" id="KZO96195.1"/>
    </source>
</evidence>
<sequence>MFLFFVFSLAALAARAHPRTLVTFGDSYTDQSRFAYFLINDSFPPAHYQELYPPLGYAANGGSSWVRYAELCGNLTAFNYAVAGASCSNLLTPRPHEGPPAYPEANFPSVLEYEIPAYAGDWVQNRTGRTTLDEEAVYVLWIGTNDVGAGGLLTGNQTQGTTIVNVTECGVEWMRQLYAYGARRFILMNMIPLWLTPLYSLIPVPPDRYWPYAHDSSRTSYSLQIQELVSAGNALWDLQVPAALRELEGARGAVFSAFDLFWDIYHDPSRYLNGTAPLNITGYDAHSTLAGGALTTTTSPSPDSFMWYDSLHPSEQCGRVLAREVVSAIEGQSKYATYYNW</sequence>
<proteinExistence type="predicted"/>
<evidence type="ECO:0000313" key="4">
    <source>
        <dbReference type="Proteomes" id="UP000076738"/>
    </source>
</evidence>
<dbReference type="SUPFAM" id="SSF52266">
    <property type="entry name" value="SGNH hydrolase"/>
    <property type="match status" value="1"/>
</dbReference>
<reference evidence="3 4" key="1">
    <citation type="journal article" date="2016" name="Mol. Biol. Evol.">
        <title>Comparative Genomics of Early-Diverging Mushroom-Forming Fungi Provides Insights into the Origins of Lignocellulose Decay Capabilities.</title>
        <authorList>
            <person name="Nagy L.G."/>
            <person name="Riley R."/>
            <person name="Tritt A."/>
            <person name="Adam C."/>
            <person name="Daum C."/>
            <person name="Floudas D."/>
            <person name="Sun H."/>
            <person name="Yadav J.S."/>
            <person name="Pangilinan J."/>
            <person name="Larsson K.H."/>
            <person name="Matsuura K."/>
            <person name="Barry K."/>
            <person name="Labutti K."/>
            <person name="Kuo R."/>
            <person name="Ohm R.A."/>
            <person name="Bhattacharya S.S."/>
            <person name="Shirouzu T."/>
            <person name="Yoshinaga Y."/>
            <person name="Martin F.M."/>
            <person name="Grigoriev I.V."/>
            <person name="Hibbett D.S."/>
        </authorList>
    </citation>
    <scope>NUCLEOTIDE SEQUENCE [LARGE SCALE GENOMIC DNA]</scope>
    <source>
        <strain evidence="3 4">TUFC12733</strain>
    </source>
</reference>
<dbReference type="Gene3D" id="3.40.50.1110">
    <property type="entry name" value="SGNH hydrolase"/>
    <property type="match status" value="1"/>
</dbReference>
<gene>
    <name evidence="3" type="ORF">CALVIDRAFT_514989</name>
</gene>
<dbReference type="STRING" id="1330018.A0A167LZN0"/>
<dbReference type="OrthoDB" id="1600564at2759"/>
<dbReference type="Proteomes" id="UP000076738">
    <property type="component" value="Unassembled WGS sequence"/>
</dbReference>
<keyword evidence="4" id="KW-1185">Reference proteome</keyword>
<dbReference type="Pfam" id="PF00657">
    <property type="entry name" value="Lipase_GDSL"/>
    <property type="match status" value="1"/>
</dbReference>
<keyword evidence="1" id="KW-0378">Hydrolase</keyword>
<dbReference type="PANTHER" id="PTHR45648">
    <property type="entry name" value="GDSL LIPASE/ACYLHYDROLASE FAMILY PROTEIN (AFU_ORTHOLOGUE AFUA_4G14700)"/>
    <property type="match status" value="1"/>
</dbReference>
<dbReference type="AlphaFoldDB" id="A0A167LZN0"/>
<dbReference type="PANTHER" id="PTHR45648:SF22">
    <property type="entry name" value="GDSL LIPASE_ACYLHYDROLASE FAMILY PROTEIN (AFU_ORTHOLOGUE AFUA_4G14700)"/>
    <property type="match status" value="1"/>
</dbReference>
<name>A0A167LZN0_CALVF</name>
<protein>
    <submittedName>
        <fullName evidence="3">Carbohydrate esterase family 16 protein</fullName>
    </submittedName>
</protein>